<keyword evidence="3" id="KW-1185">Reference proteome</keyword>
<accession>A0ABU1CPA4</accession>
<protein>
    <recommendedName>
        <fullName evidence="4">Ig-like domain-containing protein</fullName>
    </recommendedName>
</protein>
<evidence type="ECO:0000313" key="3">
    <source>
        <dbReference type="Proteomes" id="UP001224477"/>
    </source>
</evidence>
<feature type="region of interest" description="Disordered" evidence="1">
    <location>
        <begin position="1"/>
        <end position="43"/>
    </location>
</feature>
<dbReference type="EMBL" id="JAVGXC010000006">
    <property type="protein sequence ID" value="MDR0189050.1"/>
    <property type="molecule type" value="Genomic_DNA"/>
</dbReference>
<comment type="caution">
    <text evidence="2">The sequence shown here is derived from an EMBL/GenBank/DDBJ whole genome shotgun (WGS) entry which is preliminary data.</text>
</comment>
<evidence type="ECO:0000313" key="2">
    <source>
        <dbReference type="EMBL" id="MDR0189050.1"/>
    </source>
</evidence>
<evidence type="ECO:0008006" key="4">
    <source>
        <dbReference type="Google" id="ProtNLM"/>
    </source>
</evidence>
<proteinExistence type="predicted"/>
<gene>
    <name evidence="2" type="ORF">RCO22_08890</name>
</gene>
<dbReference type="Proteomes" id="UP001224477">
    <property type="component" value="Unassembled WGS sequence"/>
</dbReference>
<dbReference type="RefSeq" id="WP_309254654.1">
    <property type="nucleotide sequence ID" value="NZ_JAVGXC010000006.1"/>
</dbReference>
<feature type="compositionally biased region" description="Basic and acidic residues" evidence="1">
    <location>
        <begin position="1"/>
        <end position="20"/>
    </location>
</feature>
<name>A0ABU1CPA4_9PSED</name>
<organism evidence="2 3">
    <name type="scientific">Pseudomonas yamanorum</name>
    <dbReference type="NCBI Taxonomy" id="515393"/>
    <lineage>
        <taxon>Bacteria</taxon>
        <taxon>Pseudomonadati</taxon>
        <taxon>Pseudomonadota</taxon>
        <taxon>Gammaproteobacteria</taxon>
        <taxon>Pseudomonadales</taxon>
        <taxon>Pseudomonadaceae</taxon>
        <taxon>Pseudomonas</taxon>
    </lineage>
</organism>
<evidence type="ECO:0000256" key="1">
    <source>
        <dbReference type="SAM" id="MobiDB-lite"/>
    </source>
</evidence>
<sequence length="496" mass="54797">MSRAPKKDAGGPRADDKPELVIHNLTPPIPEDEAATQSSGGLGLRHVEHDVRPTLYPERTYALGTEIFLYWDGPVPEDYVVINSGNQNAPRISLRVDKHNVLPTWAHPYCTVQEPREGPVESNDLKVRIKLDRPGGRDPDPDTVGHQGFVFRMPPDLQAGEVVTRHRAVLGIILDVQPYLNMAEFDTCNIVWGSQGFSHVVRTPELGRPFSIKVPTEVVLDAGSSPHISVAMQVIDAVGNYPAVNMDPDSDTNWSPITWVNVDLDAVLNEPPSLERELPSRTTRIGARGAGSPWSAPQVLEAEGGRLDPNIAKATVVFTAPAGWDAPMQVRLVWEADTTIYTQEHTLDEIPEDRTIVLTVDGAQLKTLANQLTELFYERIAPLPAHESLRLELQVGEPVSRLPQAQVEHAQGEHQVTVIVPFTETAPRDTVTLQWIANQSRTTVTTTLNADTAGQALRVTISVDGLQTGEIVKVYYSLDRNGQLPRYSKLQVWEMR</sequence>
<reference evidence="2 3" key="1">
    <citation type="journal article" date="2023" name="Microbiol. Resour. Announc.">
        <title>Whole-genome sequence of Pseudomonas yamanorum OLsAu1 isolated from the edible ectomycorrhizal mushroom Lactarius sp. section Deliciosi.</title>
        <authorList>
            <person name="Ramirez-Mendoza R."/>
            <person name="Angeles-Argaiz R.E."/>
            <person name="Hernandez-Oaxaca D."/>
            <person name="Aguirre-Beltran L."/>
            <person name="Almaraz-Suarez J."/>
            <person name="Perez-Moreno J."/>
        </authorList>
    </citation>
    <scope>NUCLEOTIDE SEQUENCE [LARGE SCALE GENOMIC DNA]</scope>
    <source>
        <strain evidence="2 3">OLsAu1</strain>
    </source>
</reference>